<keyword evidence="31 32" id="KW-1160">Virus entry into host cell</keyword>
<keyword evidence="7 32" id="KW-1168">Fusion of virus membrane with host membrane</keyword>
<dbReference type="InterPro" id="IPR036377">
    <property type="entry name" value="Gp120_core_sf"/>
</dbReference>
<reference evidence="37" key="2">
    <citation type="submission" date="2012-11" db="EMBL/GenBank/DDBJ databases">
        <authorList>
            <person name="Buckheit Sturdevant C."/>
            <person name="Dow A."/>
            <person name="Jabara C.B."/>
            <person name="Joseph S.B."/>
            <person name="Schnell G."/>
            <person name="Takamune N."/>
            <person name="Mallewa M."/>
            <person name="Heyderman R.S."/>
            <person name="Van Rie A."/>
            <person name="Swanstrom R."/>
        </authorList>
    </citation>
    <scope>NUCLEOTIDE SEQUENCE</scope>
    <source>
        <strain evidence="37">4002_CSF_Visit_1_amplicon15</strain>
    </source>
</reference>
<keyword evidence="27 32" id="KW-1015">Disulfide bond</keyword>
<feature type="transmembrane region" description="Helical" evidence="33">
    <location>
        <begin position="13"/>
        <end position="39"/>
    </location>
</feature>
<feature type="short sequence motif" description="YXXL motif; contains endocytosis signal" evidence="32">
    <location>
        <begin position="700"/>
        <end position="703"/>
    </location>
</feature>
<evidence type="ECO:0000256" key="24">
    <source>
        <dbReference type="ARBA" id="ARBA00023054"/>
    </source>
</evidence>
<comment type="domain">
    <text evidence="32">The YXXL motif is involved in determining the exact site of viral release at the surface of infected mononuclear cells and promotes endocytosis. YXXL and di-leucine endocytosis motifs interact directly or indirectly with the clathrin adapter complexes, opperate independently, and their activities are not additive.</text>
</comment>
<dbReference type="Gene3D" id="1.10.287.210">
    <property type="match status" value="1"/>
</dbReference>
<evidence type="ECO:0000256" key="17">
    <source>
        <dbReference type="ARBA" id="ARBA00022804"/>
    </source>
</evidence>
<evidence type="ECO:0000256" key="27">
    <source>
        <dbReference type="ARBA" id="ARBA00023157"/>
    </source>
</evidence>
<comment type="subcellular location">
    <molecule>Surface protein gp120</molecule>
    <subcellularLocation>
        <location evidence="32">Virion membrane</location>
        <topology evidence="32">Peripheral membrane protein</topology>
    </subcellularLocation>
    <subcellularLocation>
        <location evidence="32">Host cell membrane</location>
        <topology evidence="32">Peripheral membrane protein</topology>
    </subcellularLocation>
    <subcellularLocation>
        <location evidence="32">Host endosome membrane</location>
        <topology evidence="32">Single-pass type I membrane protein</topology>
    </subcellularLocation>
    <text evidence="32">The surface protein is not anchored to the viral envelope, but associates with the extravirion surface through its binding to TM. It is probably concentrated at the site of budding and incorporated into the virions possibly by contacts between the cytoplasmic tail of Env and the N-terminus of Gag.</text>
</comment>
<gene>
    <name evidence="32 37" type="primary">env</name>
</gene>
<evidence type="ECO:0000256" key="34">
    <source>
        <dbReference type="SAM" id="MobiDB-lite"/>
    </source>
</evidence>
<feature type="disulfide bond" evidence="32">
    <location>
        <begin position="210"/>
        <end position="239"/>
    </location>
</feature>
<keyword evidence="18 32" id="KW-0946">Virion</keyword>
<evidence type="ECO:0000256" key="1">
    <source>
        <dbReference type="ARBA" id="ARBA00004402"/>
    </source>
</evidence>
<dbReference type="GO" id="GO:0044175">
    <property type="term" value="C:host cell endosome membrane"/>
    <property type="evidence" value="ECO:0007669"/>
    <property type="project" value="UniProtKB-SubCell"/>
</dbReference>
<dbReference type="InterPro" id="IPR000777">
    <property type="entry name" value="HIV1_Gp120"/>
</dbReference>
<evidence type="ECO:0000256" key="33">
    <source>
        <dbReference type="RuleBase" id="RU363095"/>
    </source>
</evidence>
<comment type="domain">
    <text evidence="32">Some of the most genetically diverse regions of the viral genome are present in Env. They are called variable regions 1 through 5 (V1 through V5). Coreceptor usage of gp120 is determined mainly by the primary structure of the third variable region (V3) in the outer domain of gp120. The sequence of V3 determines which coreceptor, CCR5 and/or CXCR4 (corresponding to R5/macrophage, X4/T cell and R5X4/T cell and macrophage tropism), is used to trigger the fusion potential of the Env complex, and hence which cells the virus can infect. Binding to CCR5 involves a region adjacent in addition to V3.</text>
</comment>
<dbReference type="Pfam" id="PF00516">
    <property type="entry name" value="GP120"/>
    <property type="match status" value="2"/>
</dbReference>
<feature type="transmembrane region" description="Helical" evidence="33">
    <location>
        <begin position="500"/>
        <end position="523"/>
    </location>
</feature>
<evidence type="ECO:0000259" key="35">
    <source>
        <dbReference type="Pfam" id="PF00516"/>
    </source>
</evidence>
<sequence>MRVRGILRNCQQWWIWGILGFWMIYNVMGNLWVTVYYGVPVWKEAKTTLFCASDAKAYEKEVHNIWATHACVPTDPNPQEMVLENVTENFNMWKNDMVDQMHEDIISLWDQSLKPCVRLTPLCVTLKCNETSVNRNVSSDMKNCSFNATTELRDKKKLEHALFYRLDIVPLNDSNNSSNSTEYRLINCNTSTITQACPKVSFDPIPIHYCTPAGYAILKCNNRTFNGKGPCKNVSTVQCTHGIKPVVSTQLLLNGSLAEEGIIIRSENLTSNVKTIIVHLNESVAINCIRPGNNTRKSVRIGPGQAFYATGDIIGNIRQAHCNISTNDWNRTLIRISKKLREYFPNKTIKFEPPNKGGDLEITMHSFNCGGEFFYCNTSQLFNSTYPNETYNINFNDTNSTEIVLPCRIKQIINMWQEVGRAMYAPPIAGNITCRSNITGLLLTRDGGPNQTTETFRPAGGDMRDNWRSELYKYKVVEIKPLGIAPTGAKRRVVERGKRAVGIGAVFLGFLGAAGSTMGAASLTLTVQARQLLSGIVQQQSNLLRAIEVQQHLLQLTVWGIKQLQTRVLAIEKYLRDQQLLGMWGCSGKLICTTNVPWNSSWSNKSYTAIWDNLTWMQWDREIENYTNTIYNLLEESQIQQEKNEKDLLALNSWQNLWTWFDISNWLWYIKIFIMIVGGLIGLRIIFAVLSIANRVRQGYSPLSFQTLTPNPREPDRPGRIREEGGEQDRDRSIRLVSGFLALAWDDLRSLCLFSYHRLRDFILIVARAVELLGRSSLRGLQRGWEALKYLGSLVQYWGLELKKSAISLLDTTAIAVAEGTDRIIEIVQSICRAIRNIPRRIRQGFEAALQ</sequence>
<accession>L7WEV7</accession>
<evidence type="ECO:0000256" key="30">
    <source>
        <dbReference type="ARBA" id="ARBA00023288"/>
    </source>
</evidence>
<comment type="PTM">
    <text evidence="32">Specific enzymatic cleavages in vivo yield mature proteins. Envelope glycoproteins are synthesized as a inactive precursor that is heavily N-glycosylated and processed likely by host cell furin in the Golgi to yield the mature SU and TM proteins. The cleavage site between SU and TM requires the minimal sequence [KR]-X-[KR]-R. About 2 of the 9 disulfide bonds of gp41 are reduced by P4HB/PDI, following binding to CD4 receptor.</text>
</comment>
<evidence type="ECO:0000256" key="9">
    <source>
        <dbReference type="ARBA" id="ARBA00022511"/>
    </source>
</evidence>
<dbReference type="GO" id="GO:0019062">
    <property type="term" value="P:virion attachment to host cell"/>
    <property type="evidence" value="ECO:0007669"/>
    <property type="project" value="UniProtKB-UniRule"/>
</dbReference>
<dbReference type="Gene3D" id="2.170.40.20">
    <property type="entry name" value="Human immunodeficiency virus 1, Gp160, envelope glycoprotein"/>
    <property type="match status" value="2"/>
</dbReference>
<dbReference type="GO" id="GO:0052031">
    <property type="term" value="P:symbiont-mediated perturbation of host defense response"/>
    <property type="evidence" value="ECO:0007669"/>
    <property type="project" value="UniProtKB-UniRule"/>
</dbReference>
<comment type="domain">
    <text evidence="32">The membrane proximal external region (MPER) present in gp41 is a tryptophan-rich region recognized by the antibodies 2F5, Z13, and 4E10. MPER seems to play a role in fusion.</text>
</comment>
<evidence type="ECO:0000256" key="25">
    <source>
        <dbReference type="ARBA" id="ARBA00023136"/>
    </source>
</evidence>
<evidence type="ECO:0000256" key="11">
    <source>
        <dbReference type="ARBA" id="ARBA00022581"/>
    </source>
</evidence>
<evidence type="ECO:0000256" key="10">
    <source>
        <dbReference type="ARBA" id="ARBA00022570"/>
    </source>
</evidence>
<comment type="similarity">
    <text evidence="32">Belongs to the HIV-1 env protein family.</text>
</comment>
<feature type="disulfide bond" evidence="32">
    <location>
        <begin position="220"/>
        <end position="231"/>
    </location>
</feature>
<evidence type="ECO:0000256" key="32">
    <source>
        <dbReference type="HAMAP-Rule" id="MF_04083"/>
    </source>
</evidence>
<comment type="domain">
    <text evidence="32 33">The 17 amino acids long immunosuppressive region is present in many retroviral envelope proteins. Synthetic peptides derived from this relatively conserved sequence inhibit immune function in vitro and in vivo.</text>
</comment>
<feature type="region of interest" description="Fusion peptide" evidence="32">
    <location>
        <begin position="500"/>
        <end position="520"/>
    </location>
</feature>
<name>L7WEV7_HV1</name>
<dbReference type="GO" id="GO:0019031">
    <property type="term" value="C:viral envelope"/>
    <property type="evidence" value="ECO:0007669"/>
    <property type="project" value="UniProtKB-KW"/>
</dbReference>
<evidence type="ECO:0000256" key="13">
    <source>
        <dbReference type="ARBA" id="ARBA00022685"/>
    </source>
</evidence>
<evidence type="ECO:0000256" key="14">
    <source>
        <dbReference type="ARBA" id="ARBA00022692"/>
    </source>
</evidence>
<evidence type="ECO:0000256" key="26">
    <source>
        <dbReference type="ARBA" id="ARBA00023139"/>
    </source>
</evidence>
<keyword evidence="10 32" id="KW-1165">Clathrin-mediated endocytosis of virus by host</keyword>
<feature type="topological domain" description="Cytoplasmic" evidence="32">
    <location>
        <begin position="694"/>
        <end position="851"/>
    </location>
</feature>
<evidence type="ECO:0000256" key="19">
    <source>
        <dbReference type="ARBA" id="ARBA00022870"/>
    </source>
</evidence>
<feature type="lipid moiety-binding region" description="S-palmitoyl cysteine; by host" evidence="32">
    <location>
        <position position="752"/>
    </location>
</feature>
<keyword evidence="21 32" id="KW-1164">Virus endocytosis by host</keyword>
<comment type="function">
    <text evidence="32">Transmembrane protein gp41: Acts as a class I viral fusion protein. Under the current model, the protein has at least 3 conformational states: pre-fusion native state, pre-hairpin intermediate state, and post-fusion hairpin state. During fusion of viral and target intracellular membranes, the coiled coil regions (heptad repeats) assume a trimer-of-hairpins structure, positioning the fusion peptide in close proximity to the C-terminal region of the ectodomain. The formation of this structure appears to drive apposition and subsequent fusion of viral and target cell membranes. Complete fusion occurs in host cell endosomes and is dynamin-dependent, however some lipid transfer might occur at the plasma membrane. The virus undergoes clathrin-dependent internalization long before endosomal fusion, thus minimizing the surface exposure of conserved viral epitopes during fusion and reducing the efficacy of inhibitors targeting these epitopes. Membranes fusion leads to delivery of the nucleocapsid into the cytoplasm.</text>
</comment>
<keyword evidence="14 32" id="KW-0812">Transmembrane</keyword>
<evidence type="ECO:0000256" key="23">
    <source>
        <dbReference type="ARBA" id="ARBA00023046"/>
    </source>
</evidence>
<feature type="transmembrane region" description="Helical" evidence="33">
    <location>
        <begin position="666"/>
        <end position="690"/>
    </location>
</feature>
<comment type="domain">
    <text evidence="32">The CD4-binding region is targeted by the antibody b12.</text>
</comment>
<feature type="domain" description="Human immunodeficiency virus 1 envelope glycoprotein Gp120" evidence="35">
    <location>
        <begin position="140"/>
        <end position="499"/>
    </location>
</feature>
<dbReference type="GO" id="GO:0019082">
    <property type="term" value="P:viral protein processing"/>
    <property type="evidence" value="ECO:0007669"/>
    <property type="project" value="UniProtKB-UniRule"/>
</dbReference>
<proteinExistence type="inferred from homology"/>
<comment type="miscellaneous">
    <text evidence="32">HIV-1 lineages are divided in three main groups, M (for Major), O (for Outlier), and N (for New, or Non-M, Non-O). The vast majority of strains found worldwide belong to the group M. Group O seems to be endemic to and largely confined to Cameroon and neighboring countries in West Central Africa, where these viruses represent a small minority of HIV-1 strains. The group N is represented by a limited number of isolates from Cameroonian persons. The group M is further subdivided in 9 clades or subtypes (A to D, F to H, J and K).</text>
</comment>
<keyword evidence="15 32" id="KW-0053">Apoptosis</keyword>
<comment type="function">
    <text evidence="32">Surface protein gp120: Attaches the virus to the host lymphoid cell by binding to the primary receptor CD4. This interaction induces a structural rearrangement creating a high affinity binding site for a chemokine coreceptor like CXCR4 and/or CCR5. Acts as a ligand for CD209/DC-SIGN and CLEC4M/DC-SIGNR, which are respectively found on dendritic cells (DCs), and on endothelial cells of liver sinusoids and lymph node sinuses. These interactions allow capture of viral particles at mucosal surfaces by these cells and subsequent transmission to permissive cells. HIV subverts the migration properties of dendritic cells to gain access to CD4+ T-cells in lymph nodes. Virus transmission to permissive T-cells occurs either in trans (without DCs infection, through viral capture and transmission), or in cis (following DCs productive infection, through the usual CD4-gp120 interaction), thereby inducing a robust infection. In trans infection, bound virions remain infectious over days and it is proposed that they are not degraded, but protected in non-lysosomal acidic organelles within the DCs close to the cell membrane thus contributing to the viral infectious potential during DCs' migration from the periphery to the lymphoid tissues. On arrival at lymphoid tissues, intact virions recycle back to DCs' cell surface allowing virus transmission to CD4+ T-cells.</text>
</comment>
<evidence type="ECO:0000256" key="21">
    <source>
        <dbReference type="ARBA" id="ARBA00022890"/>
    </source>
</evidence>
<keyword evidence="12 32" id="KW-1162">Viral penetration into host cytoplasm</keyword>
<evidence type="ECO:0000256" key="18">
    <source>
        <dbReference type="ARBA" id="ARBA00022844"/>
    </source>
</evidence>
<dbReference type="GO" id="GO:0039654">
    <property type="term" value="P:fusion of virus membrane with host endosome membrane"/>
    <property type="evidence" value="ECO:0007669"/>
    <property type="project" value="UniProtKB-UniRule"/>
</dbReference>
<keyword evidence="19 32" id="KW-1043">Host membrane</keyword>
<dbReference type="Pfam" id="PF00517">
    <property type="entry name" value="GP41"/>
    <property type="match status" value="1"/>
</dbReference>
<feature type="region of interest" description="MPER; binding to GalCer" evidence="32">
    <location>
        <begin position="650"/>
        <end position="671"/>
    </location>
</feature>
<keyword evidence="25 32" id="KW-0472">Membrane</keyword>
<evidence type="ECO:0000256" key="8">
    <source>
        <dbReference type="ARBA" id="ARBA00022510"/>
    </source>
</evidence>
<feature type="disulfide bond" evidence="32">
    <location>
        <begin position="51"/>
        <end position="71"/>
    </location>
</feature>
<dbReference type="GO" id="GO:0005198">
    <property type="term" value="F:structural molecule activity"/>
    <property type="evidence" value="ECO:0007669"/>
    <property type="project" value="UniProtKB-UniRule"/>
</dbReference>
<dbReference type="SUPFAM" id="SSF58069">
    <property type="entry name" value="Virus ectodomain"/>
    <property type="match status" value="1"/>
</dbReference>
<evidence type="ECO:0000256" key="4">
    <source>
        <dbReference type="ARBA" id="ARBA00004563"/>
    </source>
</evidence>
<evidence type="ECO:0000256" key="22">
    <source>
        <dbReference type="ARBA" id="ARBA00022989"/>
    </source>
</evidence>
<keyword evidence="28 32" id="KW-0325">Glycoprotein</keyword>
<dbReference type="HAMAP" id="MF_04083">
    <property type="entry name" value="HIV_ENV"/>
    <property type="match status" value="1"/>
</dbReference>
<keyword evidence="9 32" id="KW-1032">Host cell membrane</keyword>
<comment type="subunit">
    <text evidence="32">The mature envelope protein (Env) consists of a homotrimer of non-covalently associated gp120-gp41 heterodimers. The resulting complex protrudes from the virus surface as a spike. There seems to be as few as 10 spikes on the average virion. Surface protein gp120 interacts with host CD4, CCR5 and CXCR4. Gp120 also interacts with the C-type lectins CD209/DC-SIGN and CLEC4M/DC-SIGNR (collectively referred to as DC-SIGN(R)). Gp120 and gp41 interact with GalCer. Gp120 interacts with host ITGA4/ITGB7 complex; on CD4+ T-cells, this interaction results in rapid activation of integrin ITGAL/LFA-1, which facilitates efficient cell-to-cell spreading of HIV-1. Gp120 interacts with cell-associated heparan sulfate; this interaction increases virus infectivity on permissive cells and may be involved in infection of CD4- cells.</text>
</comment>
<dbReference type="SUPFAM" id="SSF56502">
    <property type="entry name" value="gp120 core"/>
    <property type="match status" value="2"/>
</dbReference>
<keyword evidence="8 32" id="KW-1170">Fusion of virus membrane with host endosomal membrane</keyword>
<keyword evidence="17 32" id="KW-1161">Viral attachment to host cell</keyword>
<evidence type="ECO:0000256" key="6">
    <source>
        <dbReference type="ARBA" id="ARBA00004650"/>
    </source>
</evidence>
<feature type="domain" description="Retroviral envelope protein GP41-like" evidence="36">
    <location>
        <begin position="518"/>
        <end position="708"/>
    </location>
</feature>
<dbReference type="InterPro" id="IPR000328">
    <property type="entry name" value="GP41-like"/>
</dbReference>
<comment type="subcellular location">
    <subcellularLocation>
        <location evidence="3">Host cell membrane</location>
        <topology evidence="3">Peripheral membrane protein</topology>
    </subcellularLocation>
    <subcellularLocation>
        <location evidence="1">Host cell membrane</location>
        <topology evidence="1">Single-pass type I membrane protein</topology>
    </subcellularLocation>
    <subcellularLocation>
        <location evidence="2">Host endosome membrane</location>
        <topology evidence="2">Peripheral membrane protein</topology>
    </subcellularLocation>
    <subcellularLocation>
        <location evidence="5">Host endosome membrane</location>
        <topology evidence="5">Single-pass type I membrane protein</topology>
    </subcellularLocation>
    <subcellularLocation>
        <location evidence="6">Virion membrane</location>
        <topology evidence="6">Peripheral membrane protein</topology>
    </subcellularLocation>
    <subcellularLocation>
        <location evidence="4">Virion membrane</location>
        <topology evidence="4">Single-pass type I membrane protein</topology>
    </subcellularLocation>
</comment>
<dbReference type="InterPro" id="IPR037527">
    <property type="entry name" value="Gp160"/>
</dbReference>
<evidence type="ECO:0000313" key="37">
    <source>
        <dbReference type="EMBL" id="AGC80774.1"/>
    </source>
</evidence>
<dbReference type="GO" id="GO:0020002">
    <property type="term" value="C:host cell plasma membrane"/>
    <property type="evidence" value="ECO:0007669"/>
    <property type="project" value="UniProtKB-SubCell"/>
</dbReference>
<feature type="chain" id="PRO_5023461450" description="Transmembrane protein gp41" evidence="32">
    <location>
        <begin position="500"/>
        <end position="851"/>
    </location>
</feature>
<dbReference type="GO" id="GO:1903908">
    <property type="term" value="P:positive regulation of plasma membrane raft polarization"/>
    <property type="evidence" value="ECO:0007669"/>
    <property type="project" value="UniProtKB-UniRule"/>
</dbReference>
<keyword evidence="29 32" id="KW-0899">Viral immunoevasion</keyword>
<feature type="chain" id="PRO_5023461449" description="Envelope glycoprotein gp160" evidence="32">
    <location>
        <begin position="30"/>
        <end position="851"/>
    </location>
</feature>
<feature type="domain" description="Human immunodeficiency virus 1 envelope glycoprotein Gp120" evidence="35">
    <location>
        <begin position="31"/>
        <end position="136"/>
    </location>
</feature>
<dbReference type="FunFam" id="1.10.287.210:FF:000001">
    <property type="entry name" value="Envelope glycoprotein gp160"/>
    <property type="match status" value="1"/>
</dbReference>
<dbReference type="FunFam" id="2.170.40.20:FF:000004">
    <property type="entry name" value="Envelope glycoprotein gp160"/>
    <property type="match status" value="1"/>
</dbReference>
<feature type="coiled-coil region" evidence="32">
    <location>
        <begin position="621"/>
        <end position="655"/>
    </location>
</feature>
<organismHost>
    <name type="scientific">Homo sapiens</name>
    <name type="common">Human</name>
    <dbReference type="NCBI Taxonomy" id="9606"/>
</organismHost>
<keyword evidence="23 32" id="KW-1039">Host endosome</keyword>
<keyword evidence="30 32" id="KW-0449">Lipoprotein</keyword>
<feature type="compositionally biased region" description="Basic and acidic residues" evidence="34">
    <location>
        <begin position="713"/>
        <end position="728"/>
    </location>
</feature>
<dbReference type="GO" id="GO:1903911">
    <property type="term" value="P:positive regulation of receptor clustering"/>
    <property type="evidence" value="ECO:0007669"/>
    <property type="project" value="UniProtKB-UniRule"/>
</dbReference>
<organism evidence="37">
    <name type="scientific">Human immunodeficiency virus type 1</name>
    <name type="common">HIV-1</name>
    <dbReference type="NCBI Taxonomy" id="11676"/>
    <lineage>
        <taxon>Viruses</taxon>
        <taxon>Riboviria</taxon>
        <taxon>Pararnavirae</taxon>
        <taxon>Artverviricota</taxon>
        <taxon>Revtraviricetes</taxon>
        <taxon>Ortervirales</taxon>
        <taxon>Retroviridae</taxon>
        <taxon>Orthoretrovirinae</taxon>
        <taxon>Lentivirus</taxon>
        <taxon>Lentivirus humimdef1</taxon>
    </lineage>
</organism>
<evidence type="ECO:0000256" key="16">
    <source>
        <dbReference type="ARBA" id="ARBA00022729"/>
    </source>
</evidence>
<keyword evidence="11 32" id="KW-0945">Host-virus interaction</keyword>
<feature type="region of interest" description="Disordered" evidence="34">
    <location>
        <begin position="705"/>
        <end position="728"/>
    </location>
</feature>
<evidence type="ECO:0000256" key="15">
    <source>
        <dbReference type="ARBA" id="ARBA00022703"/>
    </source>
</evidence>
<keyword evidence="26 32" id="KW-0564">Palmitate</keyword>
<dbReference type="EMBL" id="KC186939">
    <property type="protein sequence ID" value="AGC80774.1"/>
    <property type="molecule type" value="Genomic_RNA"/>
</dbReference>
<dbReference type="Gene3D" id="1.20.5.490">
    <property type="entry name" value="Single helix bin"/>
    <property type="match status" value="1"/>
</dbReference>
<dbReference type="GO" id="GO:0075512">
    <property type="term" value="P:clathrin-dependent endocytosis of virus by host cell"/>
    <property type="evidence" value="ECO:0007669"/>
    <property type="project" value="UniProtKB-UniRule"/>
</dbReference>
<keyword evidence="24 32" id="KW-0175">Coiled coil</keyword>
<reference evidence="37" key="1">
    <citation type="journal article" date="2012" name="PLoS Pathog.">
        <title>Central Nervous System Compartmentalization of HIV-1 Subtype C Variants Early and Late in Infection in Young Children.</title>
        <authorList>
            <person name="Sturdevant C.B."/>
            <person name="Dow A."/>
            <person name="Jabara C.B."/>
            <person name="Joseph S.B."/>
            <person name="Schnell G."/>
            <person name="Takamune N."/>
            <person name="Mallewa M."/>
            <person name="Heyderman R.S."/>
            <person name="Van Rie A."/>
            <person name="Swanstrom R."/>
        </authorList>
    </citation>
    <scope>NUCLEOTIDE SEQUENCE</scope>
    <source>
        <strain evidence="37">4002_CSF_Visit_1_amplicon15</strain>
    </source>
</reference>
<keyword evidence="22 32" id="KW-1133">Transmembrane helix</keyword>
<keyword evidence="13 32" id="KW-0165">Cleavage on pair of basic residues</keyword>
<feature type="disulfide bond" evidence="32">
    <location>
        <begin position="586"/>
        <end position="592"/>
    </location>
</feature>
<evidence type="ECO:0000256" key="3">
    <source>
        <dbReference type="ARBA" id="ARBA00004505"/>
    </source>
</evidence>
<dbReference type="CDD" id="cd09909">
    <property type="entry name" value="HIV-1-like_HR1-HR2"/>
    <property type="match status" value="1"/>
</dbReference>
<evidence type="ECO:0000256" key="29">
    <source>
        <dbReference type="ARBA" id="ARBA00023280"/>
    </source>
</evidence>
<evidence type="ECO:0000259" key="36">
    <source>
        <dbReference type="Pfam" id="PF00517"/>
    </source>
</evidence>
<dbReference type="GO" id="GO:0016020">
    <property type="term" value="C:membrane"/>
    <property type="evidence" value="ECO:0007669"/>
    <property type="project" value="UniProtKB-UniRule"/>
</dbReference>
<protein>
    <recommendedName>
        <fullName evidence="32">Envelope glycoprotein gp160</fullName>
    </recommendedName>
    <alternativeName>
        <fullName evidence="32">Env polyprotein</fullName>
    </alternativeName>
    <component>
        <recommendedName>
            <fullName evidence="32">Surface protein gp120</fullName>
            <shortName evidence="32">SU</shortName>
        </recommendedName>
        <alternativeName>
            <fullName evidence="32">Glycoprotein 120</fullName>
            <shortName evidence="32">gp120</shortName>
        </alternativeName>
    </component>
    <component>
        <recommendedName>
            <fullName evidence="32">Transmembrane protein gp41</fullName>
            <shortName evidence="32">TM</shortName>
        </recommendedName>
        <alternativeName>
            <fullName evidence="32">Glycoprotein 41</fullName>
            <shortName evidence="32">gp41</shortName>
        </alternativeName>
    </component>
</protein>
<feature type="region of interest" description="Immunosuppression" evidence="32">
    <location>
        <begin position="562"/>
        <end position="580"/>
    </location>
</feature>
<evidence type="ECO:0000256" key="31">
    <source>
        <dbReference type="ARBA" id="ARBA00023296"/>
    </source>
</evidence>
<comment type="PTM">
    <text evidence="32">Palmitoylation of the transmembrane protein and of Env polyprotein (prior to its proteolytic cleavage) is essential for their association with host cell membrane lipid rafts. Palmitoylation is therefore required for envelope trafficking to classical lipid rafts, but not for viral replication.</text>
</comment>
<comment type="miscellaneous">
    <text evidence="32">Inhibitors targeting HIV-1 viral envelope proteins are used as antiretroviral drugs. Attachment of virions to the cell surface via non-specific interactions and CD4 binding can be blocked by inhibitors that include cyanovirin-N, cyclotriazadisulfonamide analogs, PRO 2000, TNX 355 and PRO 542. In addition, BMS 806 can block CD4-induced conformational changes. Env interactions with the coreceptor molecules can be targeted by CCR5 antagonists including SCH-D, maraviroc (UK 427857) and aplaviroc (GW 873140), and the CXCR4 antagonist AMD 070. Fusion of viral and cellular membranes can be inhibited by peptides such as enfuvirtide and tifuvirtide (T 1249). Resistance to inhibitors associated with mutations in Env are observed. Most of the time, single mutations confer only a modest reduction in drug susceptibility. Combination of several mutations is usually required to develop a high-level drug resistance.</text>
</comment>
<keyword evidence="16 32" id="KW-0732">Signal</keyword>
<evidence type="ECO:0000256" key="5">
    <source>
        <dbReference type="ARBA" id="ARBA00004578"/>
    </source>
</evidence>
<evidence type="ECO:0000256" key="7">
    <source>
        <dbReference type="ARBA" id="ARBA00022506"/>
    </source>
</evidence>
<evidence type="ECO:0000256" key="20">
    <source>
        <dbReference type="ARBA" id="ARBA00022879"/>
    </source>
</evidence>
<evidence type="ECO:0000256" key="28">
    <source>
        <dbReference type="ARBA" id="ARBA00023180"/>
    </source>
</evidence>
<evidence type="ECO:0000256" key="12">
    <source>
        <dbReference type="ARBA" id="ARBA00022595"/>
    </source>
</evidence>
<dbReference type="GO" id="GO:0019064">
    <property type="term" value="P:fusion of virus membrane with host plasma membrane"/>
    <property type="evidence" value="ECO:0007669"/>
    <property type="project" value="UniProtKB-UniRule"/>
</dbReference>
<evidence type="ECO:0000256" key="2">
    <source>
        <dbReference type="ARBA" id="ARBA00004433"/>
    </source>
</evidence>
<keyword evidence="20 32" id="KW-0261">Viral envelope protein</keyword>
<dbReference type="GO" id="GO:0055036">
    <property type="term" value="C:virion membrane"/>
    <property type="evidence" value="ECO:0007669"/>
    <property type="project" value="UniProtKB-SubCell"/>
</dbReference>
<comment type="PTM">
    <text evidence="32">Highly glycosylated by host. The high number of glycan on the protein is reffered to as 'glycan shield' because it contributes to hide protein sequence from adaptive immune system.</text>
</comment>
<feature type="site" description="Cleavage; by host furin" evidence="32">
    <location>
        <begin position="499"/>
        <end position="500"/>
    </location>
</feature>
<comment type="subcellular location">
    <molecule>Transmembrane protein gp41</molecule>
    <subcellularLocation>
        <location evidence="32">Virion membrane</location>
        <topology evidence="32">Single-pass type I membrane protein</topology>
    </subcellularLocation>
    <subcellularLocation>
        <location evidence="32">Host cell membrane</location>
        <topology evidence="32">Single-pass type I membrane protein</topology>
    </subcellularLocation>
    <subcellularLocation>
        <location evidence="32">Host endosome membrane</location>
        <topology evidence="32">Single-pass type I membrane protein</topology>
    </subcellularLocation>
    <text evidence="32">It is probably concentrated at the site of budding and incorporated into the virions possibly by contacts between the cytoplasmic tail of Env and the N-terminus of Gag.</text>
</comment>
<comment type="caution">
    <text evidence="32 33">Lacks conserved residue(s) required for the propagation of feature annotation.</text>
</comment>
<comment type="function">
    <text evidence="32">Envelope glycoprotein gp160: Oligomerizes in the host endoplasmic reticulum into predominantly trimers. In a second time, gp160 transits in the host Golgi, where glycosylation is completed. The precursor is then proteolytically cleaved in the trans-Golgi and thereby activated by cellular furin or furin-like proteases to produce gp120 and gp41.</text>
</comment>
<feature type="lipid moiety-binding region" description="S-palmitoyl cysteine; by host" evidence="32">
    <location>
        <position position="832"/>
    </location>
</feature>
<dbReference type="FunFam" id="2.170.40.20:FF:000003">
    <property type="entry name" value="Envelope glycoprotein gp160"/>
    <property type="match status" value="1"/>
</dbReference>